<gene>
    <name evidence="5 8" type="primary">rimM</name>
    <name evidence="8" type="ORF">HK439_09130</name>
</gene>
<dbReference type="GO" id="GO:0005840">
    <property type="term" value="C:ribosome"/>
    <property type="evidence" value="ECO:0007669"/>
    <property type="project" value="InterPro"/>
</dbReference>
<keyword evidence="1 5" id="KW-0963">Cytoplasm</keyword>
<protein>
    <recommendedName>
        <fullName evidence="5">Ribosome maturation factor RimM</fullName>
    </recommendedName>
</protein>
<comment type="function">
    <text evidence="5">An accessory protein needed during the final step in the assembly of 30S ribosomal subunit, possibly for assembly of the head region. Essential for efficient processing of 16S rRNA. May be needed both before and after RbfA during the maturation of 16S rRNA. It has affinity for free ribosomal 30S subunits but not for 70S ribosomes.</text>
</comment>
<feature type="domain" description="RimM N-terminal" evidence="6">
    <location>
        <begin position="11"/>
        <end position="89"/>
    </location>
</feature>
<sequence>MGDVGKDMVLMAVIGAAHGIRGEVRVKPYGDDPLSFTDYGPLVTEDGSRTFEVLNARVQKTVVITRFKGIDDRNQAEALNGLNLYIPRDRLPEPEEDEFYYSDLEGLAVISTAGEDLGKVVAVQDFGAGDLLEVRPKRGRTFYIPFTKAFVPEIDLEAGVVKADLPDDYFSDERSESADRS</sequence>
<dbReference type="InterPro" id="IPR009000">
    <property type="entry name" value="Transl_B-barrel_sf"/>
</dbReference>
<dbReference type="SUPFAM" id="SSF50447">
    <property type="entry name" value="Translation proteins"/>
    <property type="match status" value="1"/>
</dbReference>
<dbReference type="GO" id="GO:0043022">
    <property type="term" value="F:ribosome binding"/>
    <property type="evidence" value="ECO:0007669"/>
    <property type="project" value="InterPro"/>
</dbReference>
<dbReference type="InterPro" id="IPR056792">
    <property type="entry name" value="PRC_RimM"/>
</dbReference>
<dbReference type="GO" id="GO:0042274">
    <property type="term" value="P:ribosomal small subunit biogenesis"/>
    <property type="evidence" value="ECO:0007669"/>
    <property type="project" value="UniProtKB-UniRule"/>
</dbReference>
<proteinExistence type="inferred from homology"/>
<keyword evidence="3 5" id="KW-0698">rRNA processing</keyword>
<dbReference type="EMBL" id="JABFCZ010000009">
    <property type="protein sequence ID" value="MBD1546423.1"/>
    <property type="molecule type" value="Genomic_DNA"/>
</dbReference>
<reference evidence="8" key="1">
    <citation type="submission" date="2020-05" db="EMBL/GenBank/DDBJ databases">
        <title>Identification of trans-AT polyketide cluster in two marine bacteria, producers of a novel glutaramide-containing polyketide sesbanimide D and analogs.</title>
        <authorList>
            <person name="Kacar D."/>
            <person name="Rodriguez P."/>
            <person name="Canedo L."/>
            <person name="Gonzalez E."/>
            <person name="Galan B."/>
            <person name="De La Calle F."/>
            <person name="Garcia J.L."/>
        </authorList>
    </citation>
    <scope>NUCLEOTIDE SEQUENCE</scope>
    <source>
        <strain evidence="8">PHM038</strain>
    </source>
</reference>
<dbReference type="GO" id="GO:0005737">
    <property type="term" value="C:cytoplasm"/>
    <property type="evidence" value="ECO:0007669"/>
    <property type="project" value="UniProtKB-SubCell"/>
</dbReference>
<dbReference type="Pfam" id="PF24986">
    <property type="entry name" value="PRC_RimM"/>
    <property type="match status" value="1"/>
</dbReference>
<comment type="domain">
    <text evidence="5">The PRC barrel domain binds ribosomal protein uS19.</text>
</comment>
<evidence type="ECO:0000256" key="3">
    <source>
        <dbReference type="ARBA" id="ARBA00022552"/>
    </source>
</evidence>
<dbReference type="InterPro" id="IPR011961">
    <property type="entry name" value="RimM"/>
</dbReference>
<organism evidence="8 9">
    <name type="scientific">Roseibium aggregatum</name>
    <dbReference type="NCBI Taxonomy" id="187304"/>
    <lineage>
        <taxon>Bacteria</taxon>
        <taxon>Pseudomonadati</taxon>
        <taxon>Pseudomonadota</taxon>
        <taxon>Alphaproteobacteria</taxon>
        <taxon>Hyphomicrobiales</taxon>
        <taxon>Stappiaceae</taxon>
        <taxon>Roseibium</taxon>
    </lineage>
</organism>
<dbReference type="SUPFAM" id="SSF50346">
    <property type="entry name" value="PRC-barrel domain"/>
    <property type="match status" value="1"/>
</dbReference>
<dbReference type="HAMAP" id="MF_00014">
    <property type="entry name" value="Ribosome_mat_RimM"/>
    <property type="match status" value="1"/>
</dbReference>
<comment type="caution">
    <text evidence="8">The sequence shown here is derived from an EMBL/GenBank/DDBJ whole genome shotgun (WGS) entry which is preliminary data.</text>
</comment>
<dbReference type="InterPro" id="IPR011033">
    <property type="entry name" value="PRC_barrel-like_sf"/>
</dbReference>
<comment type="subunit">
    <text evidence="5">Binds ribosomal protein uS19.</text>
</comment>
<evidence type="ECO:0000256" key="5">
    <source>
        <dbReference type="HAMAP-Rule" id="MF_00014"/>
    </source>
</evidence>
<evidence type="ECO:0000256" key="4">
    <source>
        <dbReference type="ARBA" id="ARBA00023186"/>
    </source>
</evidence>
<evidence type="ECO:0000313" key="9">
    <source>
        <dbReference type="Proteomes" id="UP000598467"/>
    </source>
</evidence>
<dbReference type="InterPro" id="IPR002676">
    <property type="entry name" value="RimM_N"/>
</dbReference>
<dbReference type="PANTHER" id="PTHR33692:SF1">
    <property type="entry name" value="RIBOSOME MATURATION FACTOR RIMM"/>
    <property type="match status" value="1"/>
</dbReference>
<keyword evidence="4 5" id="KW-0143">Chaperone</keyword>
<name>A0A926NZ56_9HYPH</name>
<dbReference type="RefSeq" id="WP_190291099.1">
    <property type="nucleotide sequence ID" value="NZ_JABFCZ010000009.1"/>
</dbReference>
<dbReference type="GO" id="GO:0006364">
    <property type="term" value="P:rRNA processing"/>
    <property type="evidence" value="ECO:0007669"/>
    <property type="project" value="UniProtKB-UniRule"/>
</dbReference>
<accession>A0A926NZ56</accession>
<comment type="similarity">
    <text evidence="5">Belongs to the RimM family.</text>
</comment>
<dbReference type="PANTHER" id="PTHR33692">
    <property type="entry name" value="RIBOSOME MATURATION FACTOR RIMM"/>
    <property type="match status" value="1"/>
</dbReference>
<evidence type="ECO:0000313" key="8">
    <source>
        <dbReference type="EMBL" id="MBD1546423.1"/>
    </source>
</evidence>
<dbReference type="Pfam" id="PF01782">
    <property type="entry name" value="RimM"/>
    <property type="match status" value="1"/>
</dbReference>
<evidence type="ECO:0000256" key="2">
    <source>
        <dbReference type="ARBA" id="ARBA00022517"/>
    </source>
</evidence>
<dbReference type="Proteomes" id="UP000598467">
    <property type="component" value="Unassembled WGS sequence"/>
</dbReference>
<dbReference type="AlphaFoldDB" id="A0A926NZ56"/>
<dbReference type="Gene3D" id="2.40.30.60">
    <property type="entry name" value="RimM"/>
    <property type="match status" value="1"/>
</dbReference>
<evidence type="ECO:0000259" key="7">
    <source>
        <dbReference type="Pfam" id="PF24986"/>
    </source>
</evidence>
<dbReference type="NCBIfam" id="TIGR02273">
    <property type="entry name" value="16S_RimM"/>
    <property type="match status" value="1"/>
</dbReference>
<comment type="subcellular location">
    <subcellularLocation>
        <location evidence="5">Cytoplasm</location>
    </subcellularLocation>
</comment>
<evidence type="ECO:0000256" key="1">
    <source>
        <dbReference type="ARBA" id="ARBA00022490"/>
    </source>
</evidence>
<evidence type="ECO:0000259" key="6">
    <source>
        <dbReference type="Pfam" id="PF01782"/>
    </source>
</evidence>
<keyword evidence="2 5" id="KW-0690">Ribosome biogenesis</keyword>
<dbReference type="Gene3D" id="2.30.30.240">
    <property type="entry name" value="PRC-barrel domain"/>
    <property type="match status" value="1"/>
</dbReference>
<dbReference type="InterPro" id="IPR036976">
    <property type="entry name" value="RimM_N_sf"/>
</dbReference>
<feature type="domain" description="Ribosome maturation factor RimM PRC barrel" evidence="7">
    <location>
        <begin position="102"/>
        <end position="168"/>
    </location>
</feature>